<dbReference type="InterPro" id="IPR027275">
    <property type="entry name" value="PRC-brl_dom"/>
</dbReference>
<keyword evidence="3" id="KW-1185">Reference proteome</keyword>
<gene>
    <name evidence="2" type="ORF">SAMN02910315_00120</name>
</gene>
<feature type="domain" description="PRC-barrel" evidence="1">
    <location>
        <begin position="1"/>
        <end position="67"/>
    </location>
</feature>
<dbReference type="OrthoDB" id="77776at2157"/>
<evidence type="ECO:0000313" key="3">
    <source>
        <dbReference type="Proteomes" id="UP000323439"/>
    </source>
</evidence>
<dbReference type="Pfam" id="PF05239">
    <property type="entry name" value="PRC"/>
    <property type="match status" value="1"/>
</dbReference>
<dbReference type="InterPro" id="IPR011033">
    <property type="entry name" value="PRC_barrel-like_sf"/>
</dbReference>
<dbReference type="SUPFAM" id="SSF50346">
    <property type="entry name" value="PRC-barrel domain"/>
    <property type="match status" value="1"/>
</dbReference>
<reference evidence="2 3" key="1">
    <citation type="submission" date="2016-10" db="EMBL/GenBank/DDBJ databases">
        <authorList>
            <person name="Varghese N."/>
            <person name="Submissions S."/>
        </authorList>
    </citation>
    <scope>NUCLEOTIDE SEQUENCE [LARGE SCALE GENOMIC DNA]</scope>
    <source>
        <strain evidence="2 3">DSM 16643</strain>
    </source>
</reference>
<dbReference type="Gene3D" id="2.30.30.240">
    <property type="entry name" value="PRC-barrel domain"/>
    <property type="match status" value="1"/>
</dbReference>
<sequence>MRAKELFGMTVLDSKVREVGRIEDVDIDVEEGNVESLVVSLKKGILSNDYIEVDFSNIATIGDYVLLSTEIEKEAEEAEEVTVEVEEE</sequence>
<dbReference type="AlphaFoldDB" id="A0A1G5UXH3"/>
<evidence type="ECO:0000259" key="1">
    <source>
        <dbReference type="Pfam" id="PF05239"/>
    </source>
</evidence>
<dbReference type="RefSeq" id="WP_149730773.1">
    <property type="nucleotide sequence ID" value="NZ_FMXB01000001.1"/>
</dbReference>
<dbReference type="Proteomes" id="UP000323439">
    <property type="component" value="Unassembled WGS sequence"/>
</dbReference>
<dbReference type="EMBL" id="FMXB01000001">
    <property type="protein sequence ID" value="SDA37455.1"/>
    <property type="molecule type" value="Genomic_DNA"/>
</dbReference>
<proteinExistence type="predicted"/>
<evidence type="ECO:0000313" key="2">
    <source>
        <dbReference type="EMBL" id="SDA37455.1"/>
    </source>
</evidence>
<accession>A0A1G5UXH3</accession>
<name>A0A1G5UXH3_9EURY</name>
<organism evidence="2 3">
    <name type="scientific">Methanobrevibacter millerae</name>
    <dbReference type="NCBI Taxonomy" id="230361"/>
    <lineage>
        <taxon>Archaea</taxon>
        <taxon>Methanobacteriati</taxon>
        <taxon>Methanobacteriota</taxon>
        <taxon>Methanomada group</taxon>
        <taxon>Methanobacteria</taxon>
        <taxon>Methanobacteriales</taxon>
        <taxon>Methanobacteriaceae</taxon>
        <taxon>Methanobrevibacter</taxon>
    </lineage>
</organism>
<protein>
    <submittedName>
        <fullName evidence="2">Sporulation protein YlmC, PRC-barrel domain family</fullName>
    </submittedName>
</protein>